<feature type="compositionally biased region" description="Acidic residues" evidence="1">
    <location>
        <begin position="110"/>
        <end position="126"/>
    </location>
</feature>
<dbReference type="EMBL" id="CAXAMN010000281">
    <property type="protein sequence ID" value="CAK8987439.1"/>
    <property type="molecule type" value="Genomic_DNA"/>
</dbReference>
<comment type="caution">
    <text evidence="2">The sequence shown here is derived from an EMBL/GenBank/DDBJ whole genome shotgun (WGS) entry which is preliminary data.</text>
</comment>
<evidence type="ECO:0000313" key="3">
    <source>
        <dbReference type="Proteomes" id="UP001642484"/>
    </source>
</evidence>
<keyword evidence="3" id="KW-1185">Reference proteome</keyword>
<name>A0ABP0HE64_9DINO</name>
<sequence>MPARAVEIIREGDFGGADLVQVTSDAYRPSFKESGGSNFEIAANYVFLKPLCEKFPDHVPGGVLLTDVWLYLDSLLAGKMLVKEGAESHNEKVSELKSMLLPSPALRDEPAEEPLPAEDEGEEPAEPAEPAAAAGEEESSDADSDSGEDAPGGGCESPTLILGAGADVANEADLESSDKSEEASLEECRESESEADVEKAEEVKPLPSSSSKGDRRRLPSCERYGMGKTALALEYNGYRVDHLPKNARPDPERKHQGKHSYTVVKGDVKIEVLLRSSAYYVRGPNKGQVSWAKNGGPYNARIVACTKAGVLP</sequence>
<organism evidence="2 3">
    <name type="scientific">Durusdinium trenchii</name>
    <dbReference type="NCBI Taxonomy" id="1381693"/>
    <lineage>
        <taxon>Eukaryota</taxon>
        <taxon>Sar</taxon>
        <taxon>Alveolata</taxon>
        <taxon>Dinophyceae</taxon>
        <taxon>Suessiales</taxon>
        <taxon>Symbiodiniaceae</taxon>
        <taxon>Durusdinium</taxon>
    </lineage>
</organism>
<accession>A0ABP0HE64</accession>
<feature type="region of interest" description="Disordered" evidence="1">
    <location>
        <begin position="172"/>
        <end position="220"/>
    </location>
</feature>
<reference evidence="2 3" key="1">
    <citation type="submission" date="2024-02" db="EMBL/GenBank/DDBJ databases">
        <authorList>
            <person name="Chen Y."/>
            <person name="Shah S."/>
            <person name="Dougan E. K."/>
            <person name="Thang M."/>
            <person name="Chan C."/>
        </authorList>
    </citation>
    <scope>NUCLEOTIDE SEQUENCE [LARGE SCALE GENOMIC DNA]</scope>
</reference>
<dbReference type="Proteomes" id="UP001642484">
    <property type="component" value="Unassembled WGS sequence"/>
</dbReference>
<gene>
    <name evidence="2" type="ORF">CCMP2556_LOCUS874</name>
</gene>
<feature type="compositionally biased region" description="Basic and acidic residues" evidence="1">
    <location>
        <begin position="176"/>
        <end position="204"/>
    </location>
</feature>
<evidence type="ECO:0000256" key="1">
    <source>
        <dbReference type="SAM" id="MobiDB-lite"/>
    </source>
</evidence>
<feature type="compositionally biased region" description="Acidic residues" evidence="1">
    <location>
        <begin position="135"/>
        <end position="148"/>
    </location>
</feature>
<proteinExistence type="predicted"/>
<protein>
    <submittedName>
        <fullName evidence="2">Uncharacterized protein</fullName>
    </submittedName>
</protein>
<feature type="region of interest" description="Disordered" evidence="1">
    <location>
        <begin position="99"/>
        <end position="160"/>
    </location>
</feature>
<evidence type="ECO:0000313" key="2">
    <source>
        <dbReference type="EMBL" id="CAK8987439.1"/>
    </source>
</evidence>